<dbReference type="AlphaFoldDB" id="A0AA38INV1"/>
<keyword evidence="2" id="KW-1185">Reference proteome</keyword>
<accession>A0AA38INV1</accession>
<evidence type="ECO:0000313" key="2">
    <source>
        <dbReference type="Proteomes" id="UP001168821"/>
    </source>
</evidence>
<proteinExistence type="predicted"/>
<name>A0AA38INV1_9CUCU</name>
<dbReference type="EMBL" id="JALNTZ010000002">
    <property type="protein sequence ID" value="KAJ3661333.1"/>
    <property type="molecule type" value="Genomic_DNA"/>
</dbReference>
<gene>
    <name evidence="1" type="ORF">Zmor_005732</name>
</gene>
<dbReference type="Proteomes" id="UP001168821">
    <property type="component" value="Unassembled WGS sequence"/>
</dbReference>
<comment type="caution">
    <text evidence="1">The sequence shown here is derived from an EMBL/GenBank/DDBJ whole genome shotgun (WGS) entry which is preliminary data.</text>
</comment>
<organism evidence="1 2">
    <name type="scientific">Zophobas morio</name>
    <dbReference type="NCBI Taxonomy" id="2755281"/>
    <lineage>
        <taxon>Eukaryota</taxon>
        <taxon>Metazoa</taxon>
        <taxon>Ecdysozoa</taxon>
        <taxon>Arthropoda</taxon>
        <taxon>Hexapoda</taxon>
        <taxon>Insecta</taxon>
        <taxon>Pterygota</taxon>
        <taxon>Neoptera</taxon>
        <taxon>Endopterygota</taxon>
        <taxon>Coleoptera</taxon>
        <taxon>Polyphaga</taxon>
        <taxon>Cucujiformia</taxon>
        <taxon>Tenebrionidae</taxon>
        <taxon>Zophobas</taxon>
    </lineage>
</organism>
<reference evidence="1" key="1">
    <citation type="journal article" date="2023" name="G3 (Bethesda)">
        <title>Whole genome assemblies of Zophobas morio and Tenebrio molitor.</title>
        <authorList>
            <person name="Kaur S."/>
            <person name="Stinson S.A."/>
            <person name="diCenzo G.C."/>
        </authorList>
    </citation>
    <scope>NUCLEOTIDE SEQUENCE</scope>
    <source>
        <strain evidence="1">QUZm001</strain>
    </source>
</reference>
<protein>
    <submittedName>
        <fullName evidence="1">Uncharacterized protein</fullName>
    </submittedName>
</protein>
<sequence>MWSYVMAAARGDPRRRPGSVFTVQSANCGPGPCRDGLNCARYPLNSGYKSAGFQRDGVGRGFSRDELDSTLSRDGSRDVLAEVRVHTPYSERCHSPTETPLTQPLQVFTFFVSLTQTYAKYLPIMTQL</sequence>
<evidence type="ECO:0000313" key="1">
    <source>
        <dbReference type="EMBL" id="KAJ3661333.1"/>
    </source>
</evidence>